<proteinExistence type="predicted"/>
<keyword evidence="3" id="KW-0732">Signal</keyword>
<evidence type="ECO:0000313" key="6">
    <source>
        <dbReference type="Proteomes" id="UP000613030"/>
    </source>
</evidence>
<dbReference type="CDD" id="cd14953">
    <property type="entry name" value="NHL_like_1"/>
    <property type="match status" value="1"/>
</dbReference>
<dbReference type="InterPro" id="IPR011042">
    <property type="entry name" value="6-blade_b-propeller_TolB-like"/>
</dbReference>
<dbReference type="PANTHER" id="PTHR13833:SF71">
    <property type="entry name" value="NHL DOMAIN-CONTAINING PROTEIN"/>
    <property type="match status" value="1"/>
</dbReference>
<dbReference type="EMBL" id="JAERRB010000005">
    <property type="protein sequence ID" value="MBL0742930.1"/>
    <property type="molecule type" value="Genomic_DNA"/>
</dbReference>
<feature type="repeat" description="NHL" evidence="2">
    <location>
        <begin position="572"/>
        <end position="607"/>
    </location>
</feature>
<feature type="domain" description="IPT/TIG" evidence="4">
    <location>
        <begin position="36"/>
        <end position="116"/>
    </location>
</feature>
<comment type="caution">
    <text evidence="5">The sequence shown here is derived from an EMBL/GenBank/DDBJ whole genome shotgun (WGS) entry which is preliminary data.</text>
</comment>
<evidence type="ECO:0000256" key="1">
    <source>
        <dbReference type="ARBA" id="ARBA00022737"/>
    </source>
</evidence>
<dbReference type="Pfam" id="PF01436">
    <property type="entry name" value="NHL"/>
    <property type="match status" value="4"/>
</dbReference>
<keyword evidence="1" id="KW-0677">Repeat</keyword>
<gene>
    <name evidence="5" type="ORF">JI741_17005</name>
</gene>
<keyword evidence="6" id="KW-1185">Reference proteome</keyword>
<accession>A0ABS1KTZ3</accession>
<dbReference type="CDD" id="cd00603">
    <property type="entry name" value="IPT_PCSR"/>
    <property type="match status" value="2"/>
</dbReference>
<organism evidence="5 6">
    <name type="scientific">Chryseolinea lacunae</name>
    <dbReference type="NCBI Taxonomy" id="2801331"/>
    <lineage>
        <taxon>Bacteria</taxon>
        <taxon>Pseudomonadati</taxon>
        <taxon>Bacteroidota</taxon>
        <taxon>Cytophagia</taxon>
        <taxon>Cytophagales</taxon>
        <taxon>Fulvivirgaceae</taxon>
        <taxon>Chryseolinea</taxon>
    </lineage>
</organism>
<dbReference type="InterPro" id="IPR001258">
    <property type="entry name" value="NHL_repeat"/>
</dbReference>
<dbReference type="InterPro" id="IPR013783">
    <property type="entry name" value="Ig-like_fold"/>
</dbReference>
<dbReference type="SUPFAM" id="SSF81296">
    <property type="entry name" value="E set domains"/>
    <property type="match status" value="3"/>
</dbReference>
<dbReference type="PROSITE" id="PS51125">
    <property type="entry name" value="NHL"/>
    <property type="match status" value="3"/>
</dbReference>
<feature type="chain" id="PRO_5045873955" evidence="3">
    <location>
        <begin position="26"/>
        <end position="607"/>
    </location>
</feature>
<reference evidence="5 6" key="1">
    <citation type="submission" date="2021-01" db="EMBL/GenBank/DDBJ databases">
        <title>Chryseolinea sp. Jin1 Genome sequencing and assembly.</title>
        <authorList>
            <person name="Kim I."/>
        </authorList>
    </citation>
    <scope>NUCLEOTIDE SEQUENCE [LARGE SCALE GENOMIC DNA]</scope>
    <source>
        <strain evidence="5 6">Jin1</strain>
    </source>
</reference>
<dbReference type="SUPFAM" id="SSF101898">
    <property type="entry name" value="NHL repeat"/>
    <property type="match status" value="1"/>
</dbReference>
<sequence>MKNENVRVKHATVMLVACMAMVFYACHSDEGTAPILPVVSTLMPSEGPVGTEVSVQGVGFGTTPSSLAVTFNGVKATIKSTTDVLLVVTVPDLATTGPVAVTVNGTKVTGPVFTVTKKSTPAAITSLNPSQGPVGTQIRIKGTSFGSIATNLAVTFNGVAADIVSAYDTELVVTVPALATTGVVVVTVNGSVITGPVFTVTETPVVVSSISPTRGPKETEVTIIGTGFGTNAGENIVTFNGKPAEVTLATATTLKAQVPVGAATGVVKVTRGTQTAEGPVFTYDYTAVVSTLAGSGMAASIDGVNAMASFDGPHGLAIDGDGNIIVSEFASSRIRKISTAGQVTTIAGSTNGYAEGQGTAAKFYQLREVKVDRQGNLLVADYLNLRIREVQPTGNVLTLAGNGMPGFADGASADARFSLPSGIAVASDNTVYVADEGNHRIRKIVAGNVTTLAGNGTANYADGQGSNAMFSGPVTLAIDADNNLYTSDFGGAHIRKITPGGLVTTVAGSGAYGYQDGVATEAKFNKSRGVAVDAAGNIYVADTDNNCIRKISNGVVTTIAGSTTEGYADGNGSEARFSFPTGIVVDASGALYVADYRNSRIRKISFE</sequence>
<dbReference type="PANTHER" id="PTHR13833">
    <property type="match status" value="1"/>
</dbReference>
<feature type="repeat" description="NHL" evidence="2">
    <location>
        <begin position="417"/>
        <end position="447"/>
    </location>
</feature>
<evidence type="ECO:0000256" key="2">
    <source>
        <dbReference type="PROSITE-ProRule" id="PRU00504"/>
    </source>
</evidence>
<feature type="repeat" description="NHL" evidence="2">
    <location>
        <begin position="528"/>
        <end position="554"/>
    </location>
</feature>
<dbReference type="InterPro" id="IPR014756">
    <property type="entry name" value="Ig_E-set"/>
</dbReference>
<evidence type="ECO:0000259" key="4">
    <source>
        <dbReference type="SMART" id="SM00429"/>
    </source>
</evidence>
<dbReference type="RefSeq" id="WP_202011678.1">
    <property type="nucleotide sequence ID" value="NZ_JAERRB010000005.1"/>
</dbReference>
<feature type="domain" description="IPT/TIG" evidence="4">
    <location>
        <begin position="121"/>
        <end position="201"/>
    </location>
</feature>
<dbReference type="SMART" id="SM00429">
    <property type="entry name" value="IPT"/>
    <property type="match status" value="3"/>
</dbReference>
<dbReference type="InterPro" id="IPR002909">
    <property type="entry name" value="IPT_dom"/>
</dbReference>
<dbReference type="Proteomes" id="UP000613030">
    <property type="component" value="Unassembled WGS sequence"/>
</dbReference>
<feature type="domain" description="IPT/TIG" evidence="4">
    <location>
        <begin position="204"/>
        <end position="284"/>
    </location>
</feature>
<feature type="signal peptide" evidence="3">
    <location>
        <begin position="1"/>
        <end position="25"/>
    </location>
</feature>
<dbReference type="Gene3D" id="2.120.10.30">
    <property type="entry name" value="TolB, C-terminal domain"/>
    <property type="match status" value="3"/>
</dbReference>
<protein>
    <submittedName>
        <fullName evidence="5">IPT/TIG domain-containing protein</fullName>
    </submittedName>
</protein>
<name>A0ABS1KTZ3_9BACT</name>
<dbReference type="PROSITE" id="PS51257">
    <property type="entry name" value="PROKAR_LIPOPROTEIN"/>
    <property type="match status" value="1"/>
</dbReference>
<dbReference type="Gene3D" id="2.60.40.10">
    <property type="entry name" value="Immunoglobulins"/>
    <property type="match status" value="3"/>
</dbReference>
<dbReference type="Pfam" id="PF01833">
    <property type="entry name" value="TIG"/>
    <property type="match status" value="3"/>
</dbReference>
<evidence type="ECO:0000313" key="5">
    <source>
        <dbReference type="EMBL" id="MBL0742930.1"/>
    </source>
</evidence>
<evidence type="ECO:0000256" key="3">
    <source>
        <dbReference type="SAM" id="SignalP"/>
    </source>
</evidence>